<evidence type="ECO:0000313" key="1">
    <source>
        <dbReference type="EMBL" id="PWG61441.1"/>
    </source>
</evidence>
<name>A0A2U2MX55_9GAMM</name>
<dbReference type="Proteomes" id="UP000245474">
    <property type="component" value="Unassembled WGS sequence"/>
</dbReference>
<proteinExistence type="predicted"/>
<sequence>MKTTLELPDDLMRAIRVRAARSDRRLKDVVEELLRRGMECPPNQPSSDPVQRWRSELVLDEDGQYTNPKGIEDEAFFDALAQLRDADREQPPRDPFSERR</sequence>
<protein>
    <recommendedName>
        <fullName evidence="3">DUF2191 domain-containing protein</fullName>
    </recommendedName>
</protein>
<organism evidence="1 2">
    <name type="scientific">Sediminicurvatus halobius</name>
    <dbReference type="NCBI Taxonomy" id="2182432"/>
    <lineage>
        <taxon>Bacteria</taxon>
        <taxon>Pseudomonadati</taxon>
        <taxon>Pseudomonadota</taxon>
        <taxon>Gammaproteobacteria</taxon>
        <taxon>Chromatiales</taxon>
        <taxon>Ectothiorhodospiraceae</taxon>
        <taxon>Sediminicurvatus</taxon>
    </lineage>
</organism>
<evidence type="ECO:0008006" key="3">
    <source>
        <dbReference type="Google" id="ProtNLM"/>
    </source>
</evidence>
<reference evidence="1 2" key="1">
    <citation type="submission" date="2018-05" db="EMBL/GenBank/DDBJ databases">
        <title>Spiribacter halobius sp. nov., a moderately halophilic bacterium isolated from marine solar saltern.</title>
        <authorList>
            <person name="Zheng W.-S."/>
            <person name="Lu D.-C."/>
            <person name="Du Z.-J."/>
        </authorList>
    </citation>
    <scope>NUCLEOTIDE SEQUENCE [LARGE SCALE GENOMIC DNA]</scope>
    <source>
        <strain evidence="1 2">E85</strain>
    </source>
</reference>
<comment type="caution">
    <text evidence="1">The sequence shown here is derived from an EMBL/GenBank/DDBJ whole genome shotgun (WGS) entry which is preliminary data.</text>
</comment>
<dbReference type="AlphaFoldDB" id="A0A2U2MX55"/>
<dbReference type="OrthoDB" id="4557122at2"/>
<accession>A0A2U2MX55</accession>
<dbReference type="RefSeq" id="WP_109679943.1">
    <property type="nucleotide sequence ID" value="NZ_CP086615.1"/>
</dbReference>
<dbReference type="EMBL" id="QFFI01000035">
    <property type="protein sequence ID" value="PWG61441.1"/>
    <property type="molecule type" value="Genomic_DNA"/>
</dbReference>
<evidence type="ECO:0000313" key="2">
    <source>
        <dbReference type="Proteomes" id="UP000245474"/>
    </source>
</evidence>
<keyword evidence="2" id="KW-1185">Reference proteome</keyword>
<gene>
    <name evidence="1" type="ORF">DEM34_16565</name>
</gene>